<dbReference type="Proteomes" id="UP001230504">
    <property type="component" value="Unassembled WGS sequence"/>
</dbReference>
<protein>
    <submittedName>
        <fullName evidence="1">Uncharacterized protein</fullName>
    </submittedName>
</protein>
<gene>
    <name evidence="1" type="ORF">LY79DRAFT_357689</name>
</gene>
<comment type="caution">
    <text evidence="1">The sequence shown here is derived from an EMBL/GenBank/DDBJ whole genome shotgun (WGS) entry which is preliminary data.</text>
</comment>
<keyword evidence="2" id="KW-1185">Reference proteome</keyword>
<accession>A0AAD8PR44</accession>
<evidence type="ECO:0000313" key="2">
    <source>
        <dbReference type="Proteomes" id="UP001230504"/>
    </source>
</evidence>
<sequence>MCRVHLGLLPRPVGSGYVRLARETLHTRDRPRTQATSSVSHTHHDTAIARCGDKMQHKDNGNDKSSPALSRTRVGWITPKPPPASSLAATAAAALARSTKFHAVPPWMPAISITTLLGILSSDMAGFCSSRIHLGVTLAGEEKKELVLQRPTMKPCRLELVFVLSPYSALQAAQQSFRASEPTAPQSPSGI</sequence>
<name>A0AAD8PR44_9PEZI</name>
<dbReference type="AlphaFoldDB" id="A0AAD8PR44"/>
<dbReference type="RefSeq" id="XP_060410302.1">
    <property type="nucleotide sequence ID" value="XM_060552705.1"/>
</dbReference>
<evidence type="ECO:0000313" key="1">
    <source>
        <dbReference type="EMBL" id="KAK1579151.1"/>
    </source>
</evidence>
<organism evidence="1 2">
    <name type="scientific">Colletotrichum navitas</name>
    <dbReference type="NCBI Taxonomy" id="681940"/>
    <lineage>
        <taxon>Eukaryota</taxon>
        <taxon>Fungi</taxon>
        <taxon>Dikarya</taxon>
        <taxon>Ascomycota</taxon>
        <taxon>Pezizomycotina</taxon>
        <taxon>Sordariomycetes</taxon>
        <taxon>Hypocreomycetidae</taxon>
        <taxon>Glomerellales</taxon>
        <taxon>Glomerellaceae</taxon>
        <taxon>Colletotrichum</taxon>
        <taxon>Colletotrichum graminicola species complex</taxon>
    </lineage>
</organism>
<proteinExistence type="predicted"/>
<reference evidence="1" key="1">
    <citation type="submission" date="2021-06" db="EMBL/GenBank/DDBJ databases">
        <title>Comparative genomics, transcriptomics and evolutionary studies reveal genomic signatures of adaptation to plant cell wall in hemibiotrophic fungi.</title>
        <authorList>
            <consortium name="DOE Joint Genome Institute"/>
            <person name="Baroncelli R."/>
            <person name="Diaz J.F."/>
            <person name="Benocci T."/>
            <person name="Peng M."/>
            <person name="Battaglia E."/>
            <person name="Haridas S."/>
            <person name="Andreopoulos W."/>
            <person name="Labutti K."/>
            <person name="Pangilinan J."/>
            <person name="Floch G.L."/>
            <person name="Makela M.R."/>
            <person name="Henrissat B."/>
            <person name="Grigoriev I.V."/>
            <person name="Crouch J.A."/>
            <person name="De Vries R.P."/>
            <person name="Sukno S.A."/>
            <person name="Thon M.R."/>
        </authorList>
    </citation>
    <scope>NUCLEOTIDE SEQUENCE</scope>
    <source>
        <strain evidence="1">CBS 125086</strain>
    </source>
</reference>
<dbReference type="GeneID" id="85436945"/>
<dbReference type="EMBL" id="JAHLJV010000070">
    <property type="protein sequence ID" value="KAK1579151.1"/>
    <property type="molecule type" value="Genomic_DNA"/>
</dbReference>